<evidence type="ECO:0000256" key="3">
    <source>
        <dbReference type="ARBA" id="ARBA00023163"/>
    </source>
</evidence>
<accession>A0A419RVM0</accession>
<evidence type="ECO:0000313" key="6">
    <source>
        <dbReference type="Proteomes" id="UP000285232"/>
    </source>
</evidence>
<dbReference type="Gene3D" id="1.10.10.10">
    <property type="entry name" value="Winged helix-like DNA-binding domain superfamily/Winged helix DNA-binding domain"/>
    <property type="match status" value="1"/>
</dbReference>
<dbReference type="InterPro" id="IPR000792">
    <property type="entry name" value="Tscrpt_reg_LuxR_C"/>
</dbReference>
<dbReference type="CDD" id="cd06170">
    <property type="entry name" value="LuxR_C_like"/>
    <property type="match status" value="1"/>
</dbReference>
<dbReference type="PANTHER" id="PTHR44688">
    <property type="entry name" value="DNA-BINDING TRANSCRIPTIONAL ACTIVATOR DEVR_DOSR"/>
    <property type="match status" value="1"/>
</dbReference>
<keyword evidence="1" id="KW-0805">Transcription regulation</keyword>
<proteinExistence type="predicted"/>
<reference evidence="5 6" key="1">
    <citation type="journal article" date="2017" name="Int. J. Syst. Evol. Microbiol.">
        <title>Erythrobacter aquimixticola sp. nov., isolated from the junction between the ocean and a freshwater spring.</title>
        <authorList>
            <person name="Park S."/>
            <person name="Jung Y.T."/>
            <person name="Choi S.J."/>
            <person name="Yoon J.H."/>
        </authorList>
    </citation>
    <scope>NUCLEOTIDE SEQUENCE [LARGE SCALE GENOMIC DNA]</scope>
    <source>
        <strain evidence="5 6">JSSK-14</strain>
    </source>
</reference>
<dbReference type="SUPFAM" id="SSF46894">
    <property type="entry name" value="C-terminal effector domain of the bipartite response regulators"/>
    <property type="match status" value="1"/>
</dbReference>
<comment type="caution">
    <text evidence="5">The sequence shown here is derived from an EMBL/GenBank/DDBJ whole genome shotgun (WGS) entry which is preliminary data.</text>
</comment>
<dbReference type="AlphaFoldDB" id="A0A419RVM0"/>
<dbReference type="PROSITE" id="PS50043">
    <property type="entry name" value="HTH_LUXR_2"/>
    <property type="match status" value="1"/>
</dbReference>
<sequence length="216" mass="23881">MSEHLESHHRPGRDDITVFASLAQADIETSSIKDAFQALLCGLERIDGRARFIVDRAGRLQAESPRTRDAVQCVDAISLKDDRLSANGNGASESLAALLALEPEDTFTIMRRSSRMDGHCIFRGVGLCERSVLVTVQCAHPHCETELADLTEAFGLTPSEAHIVELLMSGHCPVEIASKLGVSVNTVRAHVRHCYDKMDVSSREELWRTVSPYRLR</sequence>
<dbReference type="PANTHER" id="PTHR44688:SF16">
    <property type="entry name" value="DNA-BINDING TRANSCRIPTIONAL ACTIVATOR DEVR_DOSR"/>
    <property type="match status" value="1"/>
</dbReference>
<dbReference type="PRINTS" id="PR00038">
    <property type="entry name" value="HTHLUXR"/>
</dbReference>
<dbReference type="RefSeq" id="WP_120048824.1">
    <property type="nucleotide sequence ID" value="NZ_RAHX01000001.1"/>
</dbReference>
<feature type="domain" description="HTH luxR-type" evidence="4">
    <location>
        <begin position="149"/>
        <end position="214"/>
    </location>
</feature>
<dbReference type="OrthoDB" id="7201814at2"/>
<evidence type="ECO:0000259" key="4">
    <source>
        <dbReference type="PROSITE" id="PS50043"/>
    </source>
</evidence>
<keyword evidence="6" id="KW-1185">Reference proteome</keyword>
<dbReference type="SMART" id="SM00421">
    <property type="entry name" value="HTH_LUXR"/>
    <property type="match status" value="1"/>
</dbReference>
<name>A0A419RVM0_9SPHN</name>
<gene>
    <name evidence="5" type="ORF">D6201_11015</name>
</gene>
<keyword evidence="2" id="KW-0238">DNA-binding</keyword>
<keyword evidence="3" id="KW-0804">Transcription</keyword>
<evidence type="ECO:0000256" key="2">
    <source>
        <dbReference type="ARBA" id="ARBA00023125"/>
    </source>
</evidence>
<protein>
    <submittedName>
        <fullName evidence="5">LuxR family transcriptional regulator</fullName>
    </submittedName>
</protein>
<dbReference type="GO" id="GO:0003677">
    <property type="term" value="F:DNA binding"/>
    <property type="evidence" value="ECO:0007669"/>
    <property type="project" value="UniProtKB-KW"/>
</dbReference>
<dbReference type="InterPro" id="IPR036388">
    <property type="entry name" value="WH-like_DNA-bd_sf"/>
</dbReference>
<organism evidence="5 6">
    <name type="scientific">Aurantiacibacter aquimixticola</name>
    <dbReference type="NCBI Taxonomy" id="1958945"/>
    <lineage>
        <taxon>Bacteria</taxon>
        <taxon>Pseudomonadati</taxon>
        <taxon>Pseudomonadota</taxon>
        <taxon>Alphaproteobacteria</taxon>
        <taxon>Sphingomonadales</taxon>
        <taxon>Erythrobacteraceae</taxon>
        <taxon>Aurantiacibacter</taxon>
    </lineage>
</organism>
<dbReference type="Pfam" id="PF00196">
    <property type="entry name" value="GerE"/>
    <property type="match status" value="1"/>
</dbReference>
<dbReference type="EMBL" id="RAHX01000001">
    <property type="protein sequence ID" value="RJY09814.1"/>
    <property type="molecule type" value="Genomic_DNA"/>
</dbReference>
<evidence type="ECO:0000313" key="5">
    <source>
        <dbReference type="EMBL" id="RJY09814.1"/>
    </source>
</evidence>
<dbReference type="GO" id="GO:0006355">
    <property type="term" value="P:regulation of DNA-templated transcription"/>
    <property type="evidence" value="ECO:0007669"/>
    <property type="project" value="InterPro"/>
</dbReference>
<dbReference type="InterPro" id="IPR016032">
    <property type="entry name" value="Sig_transdc_resp-reg_C-effctor"/>
</dbReference>
<evidence type="ECO:0000256" key="1">
    <source>
        <dbReference type="ARBA" id="ARBA00023015"/>
    </source>
</evidence>
<dbReference type="Proteomes" id="UP000285232">
    <property type="component" value="Unassembled WGS sequence"/>
</dbReference>